<evidence type="ECO:0000256" key="1">
    <source>
        <dbReference type="SAM" id="SignalP"/>
    </source>
</evidence>
<keyword evidence="3" id="KW-1185">Reference proteome</keyword>
<sequence>MKLARNAAFGIAVILGSAAQAQDIELPRQMSWTAYDTGSAGFNQAVAIGGELQKATGTSLRVLPGKNDISRTEPLRQGRVDFSATGVGGSFMAQEGAFEFGERKWGPQPIRLLLANNGGEIGLSVAVAGDLGIETYADLKGKRIAYIAGAPGLNVNMEAYLAYAGLGWDDVERVDFGGYGASWSALIDGQVDAVFTSTNSGPAYEAASAPRGLTWPVMDPDDTEALARMQAVAPFFARTKMTVGAGLDGGEAVDGAAYPYPVLIAMAQTDGDLAYNMTKAMVELFPAYQDKVPGISGWHLDRQNFEWVVPYHDGAIAYFKEAGVWSDAAQTHNDDLIRRQTVLKEAWDKLDSENPDDWDAAWSKARRKALADAGLQVVF</sequence>
<name>A0A1I0DTH5_9RHOB</name>
<reference evidence="2 3" key="1">
    <citation type="submission" date="2016-10" db="EMBL/GenBank/DDBJ databases">
        <authorList>
            <person name="de Groot N.N."/>
        </authorList>
    </citation>
    <scope>NUCLEOTIDE SEQUENCE [LARGE SCALE GENOMIC DNA]</scope>
    <source>
        <strain evidence="2 3">DSM 17862</strain>
    </source>
</reference>
<keyword evidence="2" id="KW-0675">Receptor</keyword>
<dbReference type="SUPFAM" id="SSF53850">
    <property type="entry name" value="Periplasmic binding protein-like II"/>
    <property type="match status" value="1"/>
</dbReference>
<dbReference type="Gene3D" id="3.40.190.10">
    <property type="entry name" value="Periplasmic binding protein-like II"/>
    <property type="match status" value="2"/>
</dbReference>
<dbReference type="AlphaFoldDB" id="A0A1I0DTH5"/>
<dbReference type="InterPro" id="IPR011852">
    <property type="entry name" value="TRAP_TAXI"/>
</dbReference>
<proteinExistence type="predicted"/>
<gene>
    <name evidence="2" type="ORF">SAMN04489858_104302</name>
</gene>
<evidence type="ECO:0000313" key="2">
    <source>
        <dbReference type="EMBL" id="SET35918.1"/>
    </source>
</evidence>
<dbReference type="PANTHER" id="PTHR42941:SF1">
    <property type="entry name" value="SLL1037 PROTEIN"/>
    <property type="match status" value="1"/>
</dbReference>
<dbReference type="PANTHER" id="PTHR42941">
    <property type="entry name" value="SLL1037 PROTEIN"/>
    <property type="match status" value="1"/>
</dbReference>
<dbReference type="OrthoDB" id="9776669at2"/>
<keyword evidence="1" id="KW-0732">Signal</keyword>
<dbReference type="Pfam" id="PF16868">
    <property type="entry name" value="NMT1_3"/>
    <property type="match status" value="1"/>
</dbReference>
<evidence type="ECO:0000313" key="3">
    <source>
        <dbReference type="Proteomes" id="UP000199180"/>
    </source>
</evidence>
<protein>
    <submittedName>
        <fullName evidence="2">TRAP transporter solute receptor, TAXI family</fullName>
    </submittedName>
</protein>
<dbReference type="RefSeq" id="WP_090733970.1">
    <property type="nucleotide sequence ID" value="NZ_FOHO01000004.1"/>
</dbReference>
<dbReference type="STRING" id="364199.SAMN04489858_104302"/>
<feature type="signal peptide" evidence="1">
    <location>
        <begin position="1"/>
        <end position="21"/>
    </location>
</feature>
<dbReference type="NCBIfam" id="TIGR02122">
    <property type="entry name" value="TRAP_TAXI"/>
    <property type="match status" value="1"/>
</dbReference>
<dbReference type="EMBL" id="FOHO01000004">
    <property type="protein sequence ID" value="SET35918.1"/>
    <property type="molecule type" value="Genomic_DNA"/>
</dbReference>
<organism evidence="2 3">
    <name type="scientific">Paracoccus homiensis</name>
    <dbReference type="NCBI Taxonomy" id="364199"/>
    <lineage>
        <taxon>Bacteria</taxon>
        <taxon>Pseudomonadati</taxon>
        <taxon>Pseudomonadota</taxon>
        <taxon>Alphaproteobacteria</taxon>
        <taxon>Rhodobacterales</taxon>
        <taxon>Paracoccaceae</taxon>
        <taxon>Paracoccus</taxon>
    </lineage>
</organism>
<dbReference type="Proteomes" id="UP000199180">
    <property type="component" value="Unassembled WGS sequence"/>
</dbReference>
<accession>A0A1I0DTH5</accession>
<feature type="chain" id="PRO_5011795330" evidence="1">
    <location>
        <begin position="22"/>
        <end position="379"/>
    </location>
</feature>